<evidence type="ECO:0000313" key="3">
    <source>
        <dbReference type="Proteomes" id="UP001596163"/>
    </source>
</evidence>
<evidence type="ECO:0000313" key="2">
    <source>
        <dbReference type="EMBL" id="MFC5191432.1"/>
    </source>
</evidence>
<keyword evidence="3" id="KW-1185">Reference proteome</keyword>
<feature type="domain" description="Ig-like" evidence="1">
    <location>
        <begin position="413"/>
        <end position="488"/>
    </location>
</feature>
<dbReference type="EMBL" id="JBHSKS010000004">
    <property type="protein sequence ID" value="MFC5191432.1"/>
    <property type="molecule type" value="Genomic_DNA"/>
</dbReference>
<dbReference type="RefSeq" id="WP_377913481.1">
    <property type="nucleotide sequence ID" value="NZ_JBHSKS010000004.1"/>
</dbReference>
<accession>A0ABW0BU89</accession>
<dbReference type="Proteomes" id="UP001596163">
    <property type="component" value="Unassembled WGS sequence"/>
</dbReference>
<organism evidence="2 3">
    <name type="scientific">Algoriphagus aquatilis</name>
    <dbReference type="NCBI Taxonomy" id="490186"/>
    <lineage>
        <taxon>Bacteria</taxon>
        <taxon>Pseudomonadati</taxon>
        <taxon>Bacteroidota</taxon>
        <taxon>Cytophagia</taxon>
        <taxon>Cytophagales</taxon>
        <taxon>Cyclobacteriaceae</taxon>
        <taxon>Algoriphagus</taxon>
    </lineage>
</organism>
<proteinExistence type="predicted"/>
<dbReference type="InterPro" id="IPR044023">
    <property type="entry name" value="Ig_7"/>
</dbReference>
<name>A0ABW0BU89_9BACT</name>
<evidence type="ECO:0000259" key="1">
    <source>
        <dbReference type="Pfam" id="PF19081"/>
    </source>
</evidence>
<sequence>MENLSELNPYTRSPLGLSFWSFGKKGLTKLLVNTLVFLVGILLPFFGKSQNVPVIIPIGGIEMDGNLIANSPANTGDWFPGGIGSGGSVFNINGIAIDPAISFRFQDGFKNGPISDRIFSQGTKSSDDPNSWVWSNGDAGGKGDIGNAFLHIGTASDNDNWLVVASDRLVTNGTSYLEFEFFQNTVSRNTANNRFTSAGTSGGRTINDVLISIEYTNGGSAVTIKVYLWKQTPSGFAYVEETGIIGTDAFGFVNNVVVSAPLANLAFGTNSYQPLQFVEAAINISEIIGRSVDPCLGIKVNTLMVKTRSSASLTAAADDFIDPIPVRINFGTADVIYDSNLFCGHGTTVTPQVIGVQGGTFTSTAGLSIDSSTGVINLASSTPGTYTVTYSFTTQGCSKSVTTEVIVPRTAPAPDAQKFDFCQNSGNQTLSVVPESGYSIKWYDSNGNALAAAPTILTSTVGSQTYFVSQTKVGECESEKAEILVVVNATPSAPALSVPAPACDATSVTVTFSAATGVEYSLSNTFTTLITGGSFSAPVNSSGTVYARTVGTSCVISSPFTVAAAPVTPSAPALSVPAPACDATSVTVTFSAATGVEYSLSNTFTTLIT</sequence>
<comment type="caution">
    <text evidence="2">The sequence shown here is derived from an EMBL/GenBank/DDBJ whole genome shotgun (WGS) entry which is preliminary data.</text>
</comment>
<feature type="non-terminal residue" evidence="2">
    <location>
        <position position="609"/>
    </location>
</feature>
<gene>
    <name evidence="2" type="ORF">ACFPIK_06605</name>
</gene>
<reference evidence="3" key="1">
    <citation type="journal article" date="2019" name="Int. J. Syst. Evol. Microbiol.">
        <title>The Global Catalogue of Microorganisms (GCM) 10K type strain sequencing project: providing services to taxonomists for standard genome sequencing and annotation.</title>
        <authorList>
            <consortium name="The Broad Institute Genomics Platform"/>
            <consortium name="The Broad Institute Genome Sequencing Center for Infectious Disease"/>
            <person name="Wu L."/>
            <person name="Ma J."/>
        </authorList>
    </citation>
    <scope>NUCLEOTIDE SEQUENCE [LARGE SCALE GENOMIC DNA]</scope>
    <source>
        <strain evidence="3">CGMCC 1.7030</strain>
    </source>
</reference>
<protein>
    <recommendedName>
        <fullName evidence="1">Ig-like domain-containing protein</fullName>
    </recommendedName>
</protein>
<dbReference type="Pfam" id="PF19081">
    <property type="entry name" value="Ig_7"/>
    <property type="match status" value="1"/>
</dbReference>